<evidence type="ECO:0000259" key="3">
    <source>
        <dbReference type="Pfam" id="PF00884"/>
    </source>
</evidence>
<dbReference type="GO" id="GO:0004065">
    <property type="term" value="F:arylsulfatase activity"/>
    <property type="evidence" value="ECO:0007669"/>
    <property type="project" value="UniProtKB-EC"/>
</dbReference>
<dbReference type="EC" id="3.1.6.1" evidence="4"/>
<evidence type="ECO:0000313" key="4">
    <source>
        <dbReference type="EMBL" id="TWT55318.1"/>
    </source>
</evidence>
<comment type="similarity">
    <text evidence="1">Belongs to the sulfatase family.</text>
</comment>
<accession>A0A5C5WXI2</accession>
<dbReference type="Pfam" id="PF00884">
    <property type="entry name" value="Sulfatase"/>
    <property type="match status" value="1"/>
</dbReference>
<dbReference type="PANTHER" id="PTHR42693:SF53">
    <property type="entry name" value="ENDO-4-O-SULFATASE"/>
    <property type="match status" value="1"/>
</dbReference>
<reference evidence="4 5" key="1">
    <citation type="submission" date="2019-02" db="EMBL/GenBank/DDBJ databases">
        <title>Deep-cultivation of Planctomycetes and their phenomic and genomic characterization uncovers novel biology.</title>
        <authorList>
            <person name="Wiegand S."/>
            <person name="Jogler M."/>
            <person name="Boedeker C."/>
            <person name="Pinto D."/>
            <person name="Vollmers J."/>
            <person name="Rivas-Marin E."/>
            <person name="Kohn T."/>
            <person name="Peeters S.H."/>
            <person name="Heuer A."/>
            <person name="Rast P."/>
            <person name="Oberbeckmann S."/>
            <person name="Bunk B."/>
            <person name="Jeske O."/>
            <person name="Meyerdierks A."/>
            <person name="Storesund J.E."/>
            <person name="Kallscheuer N."/>
            <person name="Luecker S."/>
            <person name="Lage O.M."/>
            <person name="Pohl T."/>
            <person name="Merkel B.J."/>
            <person name="Hornburger P."/>
            <person name="Mueller R.-W."/>
            <person name="Bruemmer F."/>
            <person name="Labrenz M."/>
            <person name="Spormann A.M."/>
            <person name="Op Den Camp H."/>
            <person name="Overmann J."/>
            <person name="Amann R."/>
            <person name="Jetten M.S.M."/>
            <person name="Mascher T."/>
            <person name="Medema M.H."/>
            <person name="Devos D.P."/>
            <person name="Kaster A.-K."/>
            <person name="Ovreas L."/>
            <person name="Rohde M."/>
            <person name="Galperin M.Y."/>
            <person name="Jogler C."/>
        </authorList>
    </citation>
    <scope>NUCLEOTIDE SEQUENCE [LARGE SCALE GENOMIC DNA]</scope>
    <source>
        <strain evidence="4 5">KOR42</strain>
    </source>
</reference>
<keyword evidence="2 4" id="KW-0378">Hydrolase</keyword>
<dbReference type="InterPro" id="IPR050738">
    <property type="entry name" value="Sulfatase"/>
</dbReference>
<comment type="caution">
    <text evidence="4">The sequence shown here is derived from an EMBL/GenBank/DDBJ whole genome shotgun (WGS) entry which is preliminary data.</text>
</comment>
<dbReference type="Gene3D" id="3.40.720.10">
    <property type="entry name" value="Alkaline Phosphatase, subunit A"/>
    <property type="match status" value="1"/>
</dbReference>
<organism evidence="4 5">
    <name type="scientific">Thalassoglobus neptunius</name>
    <dbReference type="NCBI Taxonomy" id="1938619"/>
    <lineage>
        <taxon>Bacteria</taxon>
        <taxon>Pseudomonadati</taxon>
        <taxon>Planctomycetota</taxon>
        <taxon>Planctomycetia</taxon>
        <taxon>Planctomycetales</taxon>
        <taxon>Planctomycetaceae</taxon>
        <taxon>Thalassoglobus</taxon>
    </lineage>
</organism>
<proteinExistence type="inferred from homology"/>
<dbReference type="Gene3D" id="3.30.1120.10">
    <property type="match status" value="1"/>
</dbReference>
<feature type="domain" description="Sulfatase N-terminal" evidence="3">
    <location>
        <begin position="26"/>
        <end position="368"/>
    </location>
</feature>
<evidence type="ECO:0000313" key="5">
    <source>
        <dbReference type="Proteomes" id="UP000317243"/>
    </source>
</evidence>
<evidence type="ECO:0000256" key="2">
    <source>
        <dbReference type="ARBA" id="ARBA00022801"/>
    </source>
</evidence>
<dbReference type="InterPro" id="IPR017850">
    <property type="entry name" value="Alkaline_phosphatase_core_sf"/>
</dbReference>
<dbReference type="EMBL" id="SIHI01000005">
    <property type="protein sequence ID" value="TWT55318.1"/>
    <property type="molecule type" value="Genomic_DNA"/>
</dbReference>
<dbReference type="PANTHER" id="PTHR42693">
    <property type="entry name" value="ARYLSULFATASE FAMILY MEMBER"/>
    <property type="match status" value="1"/>
</dbReference>
<dbReference type="Proteomes" id="UP000317243">
    <property type="component" value="Unassembled WGS sequence"/>
</dbReference>
<sequence>MTIIRLLLIGSFFACWCQEVMSAERPNVILVMCDDLGWSDVRFNNPDSPINTPHLDEMAKSGMRFKRFYSAGSVCSPTRGSCLTGRHPHRYGVYSANTGNLKDGEITLPEILREQGYTTGHFGKWHLGTLTTEIKDANRGGPKGADHFSTPQMNGYDLCFVTESKVPTYDPMIKPPGGGQKGWDYLKDRSEAVSYGTRYWDENGEIVTENLEGDDSRIIMDRAIPFIEQAASDKVPFFAAIWFHAPHLPVVAGPEHVAPYERYDSYERNYYGCISALDEQVGRLREKLKTLGVDQNTMIWFCSDNGPEGQSGKAPGSASPFRGRKRSLYEGGVRVPAIVEWPGHVPPGTVCSSPAVTSDYLPTILDALELTLPDDRPIDGVSLTRYFDRSSPERGSPIGFQFQKQRSWMSDQFKLYSSDAGKTWELYDLSTDLDEKHDIAADHLDQVKAMVGEIKRWIESCENSDAGNDYATRE</sequence>
<dbReference type="AlphaFoldDB" id="A0A5C5WXI2"/>
<dbReference type="RefSeq" id="WP_197441178.1">
    <property type="nucleotide sequence ID" value="NZ_SIHI01000005.1"/>
</dbReference>
<evidence type="ECO:0000256" key="1">
    <source>
        <dbReference type="ARBA" id="ARBA00008779"/>
    </source>
</evidence>
<name>A0A5C5WXI2_9PLAN</name>
<dbReference type="InterPro" id="IPR000917">
    <property type="entry name" value="Sulfatase_N"/>
</dbReference>
<dbReference type="SUPFAM" id="SSF53649">
    <property type="entry name" value="Alkaline phosphatase-like"/>
    <property type="match status" value="1"/>
</dbReference>
<keyword evidence="5" id="KW-1185">Reference proteome</keyword>
<protein>
    <submittedName>
        <fullName evidence="4">Arylsulfatase</fullName>
        <ecNumber evidence="4">3.1.6.1</ecNumber>
    </submittedName>
</protein>
<gene>
    <name evidence="4" type="primary">atsA_39</name>
    <name evidence="4" type="ORF">KOR42_29460</name>
</gene>